<dbReference type="PANTHER" id="PTHR30118:SF15">
    <property type="entry name" value="TRANSCRIPTIONAL REGULATORY PROTEIN"/>
    <property type="match status" value="1"/>
</dbReference>
<dbReference type="InterPro" id="IPR036388">
    <property type="entry name" value="WH-like_DNA-bd_sf"/>
</dbReference>
<dbReference type="InterPro" id="IPR036390">
    <property type="entry name" value="WH_DNA-bd_sf"/>
</dbReference>
<dbReference type="SUPFAM" id="SSF53850">
    <property type="entry name" value="Periplasmic binding protein-like II"/>
    <property type="match status" value="1"/>
</dbReference>
<dbReference type="Pfam" id="PF03466">
    <property type="entry name" value="LysR_substrate"/>
    <property type="match status" value="1"/>
</dbReference>
<evidence type="ECO:0000313" key="7">
    <source>
        <dbReference type="Proteomes" id="UP000198658"/>
    </source>
</evidence>
<organism evidence="6 7">
    <name type="scientific">Microbulbifer marinus</name>
    <dbReference type="NCBI Taxonomy" id="658218"/>
    <lineage>
        <taxon>Bacteria</taxon>
        <taxon>Pseudomonadati</taxon>
        <taxon>Pseudomonadota</taxon>
        <taxon>Gammaproteobacteria</taxon>
        <taxon>Cellvibrionales</taxon>
        <taxon>Microbulbiferaceae</taxon>
        <taxon>Microbulbifer</taxon>
    </lineage>
</organism>
<dbReference type="Gene3D" id="3.40.190.10">
    <property type="entry name" value="Periplasmic binding protein-like II"/>
    <property type="match status" value="2"/>
</dbReference>
<dbReference type="Pfam" id="PF00126">
    <property type="entry name" value="HTH_1"/>
    <property type="match status" value="1"/>
</dbReference>
<protein>
    <submittedName>
        <fullName evidence="6">Transcriptional regulator, LysR family</fullName>
    </submittedName>
</protein>
<dbReference type="PRINTS" id="PR00039">
    <property type="entry name" value="HTHLYSR"/>
</dbReference>
<dbReference type="Gene3D" id="1.10.10.10">
    <property type="entry name" value="Winged helix-like DNA-binding domain superfamily/Winged helix DNA-binding domain"/>
    <property type="match status" value="1"/>
</dbReference>
<dbReference type="SUPFAM" id="SSF46785">
    <property type="entry name" value="Winged helix' DNA-binding domain"/>
    <property type="match status" value="1"/>
</dbReference>
<proteinExistence type="inferred from homology"/>
<evidence type="ECO:0000256" key="4">
    <source>
        <dbReference type="ARBA" id="ARBA00023163"/>
    </source>
</evidence>
<dbReference type="EMBL" id="FNQO01000007">
    <property type="protein sequence ID" value="SEA50426.1"/>
    <property type="molecule type" value="Genomic_DNA"/>
</dbReference>
<keyword evidence="3" id="KW-0238">DNA-binding</keyword>
<accession>A0A1H4BQJ3</accession>
<dbReference type="InterPro" id="IPR037402">
    <property type="entry name" value="YidZ_PBP2"/>
</dbReference>
<name>A0A1H4BQJ3_9GAMM</name>
<dbReference type="InterPro" id="IPR050389">
    <property type="entry name" value="LysR-type_TF"/>
</dbReference>
<feature type="domain" description="HTH lysR-type" evidence="5">
    <location>
        <begin position="11"/>
        <end position="68"/>
    </location>
</feature>
<evidence type="ECO:0000259" key="5">
    <source>
        <dbReference type="PROSITE" id="PS50931"/>
    </source>
</evidence>
<dbReference type="GO" id="GO:0003700">
    <property type="term" value="F:DNA-binding transcription factor activity"/>
    <property type="evidence" value="ECO:0007669"/>
    <property type="project" value="InterPro"/>
</dbReference>
<reference evidence="7" key="1">
    <citation type="submission" date="2016-10" db="EMBL/GenBank/DDBJ databases">
        <authorList>
            <person name="Varghese N."/>
            <person name="Submissions S."/>
        </authorList>
    </citation>
    <scope>NUCLEOTIDE SEQUENCE [LARGE SCALE GENOMIC DNA]</scope>
    <source>
        <strain evidence="7">CGMCC 1.10657</strain>
    </source>
</reference>
<evidence type="ECO:0000256" key="3">
    <source>
        <dbReference type="ARBA" id="ARBA00023125"/>
    </source>
</evidence>
<evidence type="ECO:0000313" key="6">
    <source>
        <dbReference type="EMBL" id="SEA50426.1"/>
    </source>
</evidence>
<gene>
    <name evidence="6" type="ORF">SAMN05216562_3407</name>
</gene>
<evidence type="ECO:0000256" key="2">
    <source>
        <dbReference type="ARBA" id="ARBA00023015"/>
    </source>
</evidence>
<dbReference type="InterPro" id="IPR000847">
    <property type="entry name" value="LysR_HTH_N"/>
</dbReference>
<dbReference type="AlphaFoldDB" id="A0A1H4BQJ3"/>
<dbReference type="Proteomes" id="UP000198658">
    <property type="component" value="Unassembled WGS sequence"/>
</dbReference>
<dbReference type="STRING" id="658218.SAMN05216562_3407"/>
<keyword evidence="2" id="KW-0805">Transcription regulation</keyword>
<dbReference type="GO" id="GO:0003677">
    <property type="term" value="F:DNA binding"/>
    <property type="evidence" value="ECO:0007669"/>
    <property type="project" value="UniProtKB-KW"/>
</dbReference>
<dbReference type="InterPro" id="IPR005119">
    <property type="entry name" value="LysR_subst-bd"/>
</dbReference>
<keyword evidence="7" id="KW-1185">Reference proteome</keyword>
<keyword evidence="4" id="KW-0804">Transcription</keyword>
<dbReference type="PANTHER" id="PTHR30118">
    <property type="entry name" value="HTH-TYPE TRANSCRIPTIONAL REGULATOR LEUO-RELATED"/>
    <property type="match status" value="1"/>
</dbReference>
<dbReference type="CDD" id="cd08417">
    <property type="entry name" value="PBP2_Nitroaromatics_like"/>
    <property type="match status" value="1"/>
</dbReference>
<dbReference type="PROSITE" id="PS50931">
    <property type="entry name" value="HTH_LYSR"/>
    <property type="match status" value="1"/>
</dbReference>
<comment type="similarity">
    <text evidence="1">Belongs to the LysR transcriptional regulatory family.</text>
</comment>
<evidence type="ECO:0000256" key="1">
    <source>
        <dbReference type="ARBA" id="ARBA00009437"/>
    </source>
</evidence>
<sequence>MGLIMVQLQQMDMNLFLVLEAIYNERNLTRAAEQLHITQPAVSNALARLRRTLDDPLFTRTTGGMSPTPLTERIMPKVHEALVLLGGSLREQRHFDPATAEKTLRLSMNDMAETLLLPRLLERLQQVAPGIAVESYYVPRNELVKELSANMLDFGLDISLATTTQLQQQRLINDRYLCMLRADHPLAKQDSLTLEQYLALDHIHVSSRRAGPGVVDIALNKVGRRRNIKLRVQHYRVAPLVVLRTDLALTIPASLANHYQARLFELPFQVPRLDWHLLWHNNQHDDPANRWLREQLLDMFAAVK</sequence>